<keyword evidence="4" id="KW-1185">Reference proteome</keyword>
<dbReference type="Proteomes" id="UP000011715">
    <property type="component" value="Unassembled WGS sequence"/>
</dbReference>
<accession>A0A0C4E070</accession>
<proteinExistence type="predicted"/>
<dbReference type="AlphaFoldDB" id="A0A0C4E070"/>
<reference evidence="3" key="5">
    <citation type="submission" date="2015-06" db="UniProtKB">
        <authorList>
            <consortium name="EnsemblFungi"/>
        </authorList>
    </citation>
    <scope>IDENTIFICATION</scope>
    <source>
        <strain evidence="3">ATCC 64411</strain>
    </source>
</reference>
<name>A0A0C4E070_MAGP6</name>
<feature type="compositionally biased region" description="Polar residues" evidence="1">
    <location>
        <begin position="1"/>
        <end position="10"/>
    </location>
</feature>
<evidence type="ECO:0000313" key="3">
    <source>
        <dbReference type="EnsemblFungi" id="MAPG_05738T0"/>
    </source>
</evidence>
<reference evidence="3" key="4">
    <citation type="journal article" date="2015" name="G3 (Bethesda)">
        <title>Genome sequences of three phytopathogenic species of the Magnaporthaceae family of fungi.</title>
        <authorList>
            <person name="Okagaki L.H."/>
            <person name="Nunes C.C."/>
            <person name="Sailsbery J."/>
            <person name="Clay B."/>
            <person name="Brown D."/>
            <person name="John T."/>
            <person name="Oh Y."/>
            <person name="Young N."/>
            <person name="Fitzgerald M."/>
            <person name="Haas B.J."/>
            <person name="Zeng Q."/>
            <person name="Young S."/>
            <person name="Adiconis X."/>
            <person name="Fan L."/>
            <person name="Levin J.Z."/>
            <person name="Mitchell T.K."/>
            <person name="Okubara P.A."/>
            <person name="Farman M.L."/>
            <person name="Kohn L.M."/>
            <person name="Birren B."/>
            <person name="Ma L.-J."/>
            <person name="Dean R.A."/>
        </authorList>
    </citation>
    <scope>NUCLEOTIDE SEQUENCE</scope>
    <source>
        <strain evidence="3">ATCC 64411 / 73-15</strain>
    </source>
</reference>
<reference evidence="2" key="2">
    <citation type="submission" date="2010-05" db="EMBL/GenBank/DDBJ databases">
        <title>The Genome Sequence of Magnaporthe poae strain ATCC 64411.</title>
        <authorList>
            <consortium name="The Broad Institute Genome Sequencing Platform"/>
            <consortium name="Broad Institute Genome Sequencing Center for Infectious Disease"/>
            <person name="Ma L.-J."/>
            <person name="Dead R."/>
            <person name="Young S."/>
            <person name="Zeng Q."/>
            <person name="Koehrsen M."/>
            <person name="Alvarado L."/>
            <person name="Berlin A."/>
            <person name="Chapman S.B."/>
            <person name="Chen Z."/>
            <person name="Freedman E."/>
            <person name="Gellesch M."/>
            <person name="Goldberg J."/>
            <person name="Griggs A."/>
            <person name="Gujja S."/>
            <person name="Heilman E.R."/>
            <person name="Heiman D."/>
            <person name="Hepburn T."/>
            <person name="Howarth C."/>
            <person name="Jen D."/>
            <person name="Larson L."/>
            <person name="Mehta T."/>
            <person name="Neiman D."/>
            <person name="Pearson M."/>
            <person name="Roberts A."/>
            <person name="Saif S."/>
            <person name="Shea T."/>
            <person name="Shenoy N."/>
            <person name="Sisk P."/>
            <person name="Stolte C."/>
            <person name="Sykes S."/>
            <person name="Walk T."/>
            <person name="White J."/>
            <person name="Yandava C."/>
            <person name="Haas B."/>
            <person name="Nusbaum C."/>
            <person name="Birren B."/>
        </authorList>
    </citation>
    <scope>NUCLEOTIDE SEQUENCE</scope>
    <source>
        <strain evidence="2">ATCC 64411</strain>
    </source>
</reference>
<dbReference type="EMBL" id="ADBL01001371">
    <property type="status" value="NOT_ANNOTATED_CDS"/>
    <property type="molecule type" value="Genomic_DNA"/>
</dbReference>
<evidence type="ECO:0000256" key="1">
    <source>
        <dbReference type="SAM" id="MobiDB-lite"/>
    </source>
</evidence>
<protein>
    <submittedName>
        <fullName evidence="2 3">Uncharacterized protein</fullName>
    </submittedName>
</protein>
<sequence>MTPHAKQQNAADLHGPGKFSSGDAGQQPASADTADAPRPLIQSITGIGHRWRKGVGQAVAVEVAAVALRAELDAAAAARFQQEQAV</sequence>
<evidence type="ECO:0000313" key="4">
    <source>
        <dbReference type="Proteomes" id="UP000011715"/>
    </source>
</evidence>
<dbReference type="EMBL" id="GL876969">
    <property type="protein sequence ID" value="KLU86726.1"/>
    <property type="molecule type" value="Genomic_DNA"/>
</dbReference>
<gene>
    <name evidence="2" type="ORF">MAPG_05738</name>
</gene>
<dbReference type="EnsemblFungi" id="MAPG_05738T0">
    <property type="protein sequence ID" value="MAPG_05738T0"/>
    <property type="gene ID" value="MAPG_05738"/>
</dbReference>
<reference evidence="2" key="3">
    <citation type="submission" date="2011-03" db="EMBL/GenBank/DDBJ databases">
        <title>Annotation of Magnaporthe poae ATCC 64411.</title>
        <authorList>
            <person name="Ma L.-J."/>
            <person name="Dead R."/>
            <person name="Young S.K."/>
            <person name="Zeng Q."/>
            <person name="Gargeya S."/>
            <person name="Fitzgerald M."/>
            <person name="Haas B."/>
            <person name="Abouelleil A."/>
            <person name="Alvarado L."/>
            <person name="Arachchi H.M."/>
            <person name="Berlin A."/>
            <person name="Brown A."/>
            <person name="Chapman S.B."/>
            <person name="Chen Z."/>
            <person name="Dunbar C."/>
            <person name="Freedman E."/>
            <person name="Gearin G."/>
            <person name="Gellesch M."/>
            <person name="Goldberg J."/>
            <person name="Griggs A."/>
            <person name="Gujja S."/>
            <person name="Heiman D."/>
            <person name="Howarth C."/>
            <person name="Larson L."/>
            <person name="Lui A."/>
            <person name="MacDonald P.J.P."/>
            <person name="Mehta T."/>
            <person name="Montmayeur A."/>
            <person name="Murphy C."/>
            <person name="Neiman D."/>
            <person name="Pearson M."/>
            <person name="Priest M."/>
            <person name="Roberts A."/>
            <person name="Saif S."/>
            <person name="Shea T."/>
            <person name="Shenoy N."/>
            <person name="Sisk P."/>
            <person name="Stolte C."/>
            <person name="Sykes S."/>
            <person name="Yandava C."/>
            <person name="Wortman J."/>
            <person name="Nusbaum C."/>
            <person name="Birren B."/>
        </authorList>
    </citation>
    <scope>NUCLEOTIDE SEQUENCE</scope>
    <source>
        <strain evidence="2">ATCC 64411</strain>
    </source>
</reference>
<evidence type="ECO:0000313" key="2">
    <source>
        <dbReference type="EMBL" id="KLU86726.1"/>
    </source>
</evidence>
<reference evidence="4" key="1">
    <citation type="submission" date="2010-05" db="EMBL/GenBank/DDBJ databases">
        <title>The genome sequence of Magnaporthe poae strain ATCC 64411.</title>
        <authorList>
            <person name="Ma L.-J."/>
            <person name="Dead R."/>
            <person name="Young S."/>
            <person name="Zeng Q."/>
            <person name="Koehrsen M."/>
            <person name="Alvarado L."/>
            <person name="Berlin A."/>
            <person name="Chapman S.B."/>
            <person name="Chen Z."/>
            <person name="Freedman E."/>
            <person name="Gellesch M."/>
            <person name="Goldberg J."/>
            <person name="Griggs A."/>
            <person name="Gujja S."/>
            <person name="Heilman E.R."/>
            <person name="Heiman D."/>
            <person name="Hepburn T."/>
            <person name="Howarth C."/>
            <person name="Jen D."/>
            <person name="Larson L."/>
            <person name="Mehta T."/>
            <person name="Neiman D."/>
            <person name="Pearson M."/>
            <person name="Roberts A."/>
            <person name="Saif S."/>
            <person name="Shea T."/>
            <person name="Shenoy N."/>
            <person name="Sisk P."/>
            <person name="Stolte C."/>
            <person name="Sykes S."/>
            <person name="Walk T."/>
            <person name="White J."/>
            <person name="Yandava C."/>
            <person name="Haas B."/>
            <person name="Nusbaum C."/>
            <person name="Birren B."/>
        </authorList>
    </citation>
    <scope>NUCLEOTIDE SEQUENCE [LARGE SCALE GENOMIC DNA]</scope>
    <source>
        <strain evidence="4">ATCC 64411 / 73-15</strain>
    </source>
</reference>
<dbReference type="VEuPathDB" id="FungiDB:MAPG_05738"/>
<feature type="region of interest" description="Disordered" evidence="1">
    <location>
        <begin position="1"/>
        <end position="41"/>
    </location>
</feature>
<organism evidence="3 4">
    <name type="scientific">Magnaporthiopsis poae (strain ATCC 64411 / 73-15)</name>
    <name type="common">Kentucky bluegrass fungus</name>
    <name type="synonym">Magnaporthe poae</name>
    <dbReference type="NCBI Taxonomy" id="644358"/>
    <lineage>
        <taxon>Eukaryota</taxon>
        <taxon>Fungi</taxon>
        <taxon>Dikarya</taxon>
        <taxon>Ascomycota</taxon>
        <taxon>Pezizomycotina</taxon>
        <taxon>Sordariomycetes</taxon>
        <taxon>Sordariomycetidae</taxon>
        <taxon>Magnaporthales</taxon>
        <taxon>Magnaporthaceae</taxon>
        <taxon>Magnaporthiopsis</taxon>
    </lineage>
</organism>